<sequence>MEGKLIKDFAIRYELDIISKKIKINGEPEEDVKSFLSELKTKDDLISKRLYRDIIESAITEMRTMGWQGMDIKNWLRDVGFEE</sequence>
<dbReference type="AlphaFoldDB" id="A0A1M7TFT1"/>
<protein>
    <submittedName>
        <fullName evidence="1">Uncharacterized protein</fullName>
    </submittedName>
</protein>
<reference evidence="2" key="1">
    <citation type="submission" date="2016-12" db="EMBL/GenBank/DDBJ databases">
        <authorList>
            <person name="Varghese N."/>
            <person name="Submissions S."/>
        </authorList>
    </citation>
    <scope>NUCLEOTIDE SEQUENCE [LARGE SCALE GENOMIC DNA]</scope>
    <source>
        <strain evidence="2">DSM 13020</strain>
    </source>
</reference>
<evidence type="ECO:0000313" key="1">
    <source>
        <dbReference type="EMBL" id="SHN69612.1"/>
    </source>
</evidence>
<dbReference type="STRING" id="1121883.SAMN02745226_01957"/>
<evidence type="ECO:0000313" key="2">
    <source>
        <dbReference type="Proteomes" id="UP000184207"/>
    </source>
</evidence>
<keyword evidence="2" id="KW-1185">Reference proteome</keyword>
<name>A0A1M7TFT1_FERGO</name>
<gene>
    <name evidence="1" type="ORF">SAMN02745226_01957</name>
</gene>
<dbReference type="EMBL" id="FRDJ01000017">
    <property type="protein sequence ID" value="SHN69612.1"/>
    <property type="molecule type" value="Genomic_DNA"/>
</dbReference>
<dbReference type="Proteomes" id="UP000184207">
    <property type="component" value="Unassembled WGS sequence"/>
</dbReference>
<dbReference type="OrthoDB" id="47108at2"/>
<proteinExistence type="predicted"/>
<organism evidence="1 2">
    <name type="scientific">Fervidobacterium gondwanense DSM 13020</name>
    <dbReference type="NCBI Taxonomy" id="1121883"/>
    <lineage>
        <taxon>Bacteria</taxon>
        <taxon>Thermotogati</taxon>
        <taxon>Thermotogota</taxon>
        <taxon>Thermotogae</taxon>
        <taxon>Thermotogales</taxon>
        <taxon>Fervidobacteriaceae</taxon>
        <taxon>Fervidobacterium</taxon>
    </lineage>
</organism>
<accession>A0A1M7TFT1</accession>
<dbReference type="RefSeq" id="WP_072761023.1">
    <property type="nucleotide sequence ID" value="NZ_FRDJ01000017.1"/>
</dbReference>